<keyword evidence="1" id="KW-0472">Membrane</keyword>
<reference evidence="3 4" key="1">
    <citation type="submission" date="2015-01" db="EMBL/GenBank/DDBJ databases">
        <title>Draft genome of the acidophilic iron oxidizer Ferrimicrobium acidiphilum strain T23.</title>
        <authorList>
            <person name="Poehlein A."/>
            <person name="Eisen S."/>
            <person name="Schloemann M."/>
            <person name="Johnson B.D."/>
            <person name="Daniel R."/>
            <person name="Muehling M."/>
        </authorList>
    </citation>
    <scope>NUCLEOTIDE SEQUENCE [LARGE SCALE GENOMIC DNA]</scope>
    <source>
        <strain evidence="3 4">T23</strain>
    </source>
</reference>
<dbReference type="GO" id="GO:0006487">
    <property type="term" value="P:protein N-linked glycosylation"/>
    <property type="evidence" value="ECO:0007669"/>
    <property type="project" value="TreeGrafter"/>
</dbReference>
<evidence type="ECO:0000313" key="3">
    <source>
        <dbReference type="EMBL" id="KJE75557.1"/>
    </source>
</evidence>
<evidence type="ECO:0000256" key="1">
    <source>
        <dbReference type="SAM" id="Phobius"/>
    </source>
</evidence>
<feature type="transmembrane region" description="Helical" evidence="1">
    <location>
        <begin position="389"/>
        <end position="412"/>
    </location>
</feature>
<feature type="transmembrane region" description="Helical" evidence="1">
    <location>
        <begin position="155"/>
        <end position="175"/>
    </location>
</feature>
<evidence type="ECO:0000259" key="2">
    <source>
        <dbReference type="Pfam" id="PF00535"/>
    </source>
</evidence>
<dbReference type="GO" id="GO:0016757">
    <property type="term" value="F:glycosyltransferase activity"/>
    <property type="evidence" value="ECO:0007669"/>
    <property type="project" value="UniProtKB-KW"/>
</dbReference>
<dbReference type="SUPFAM" id="SSF53448">
    <property type="entry name" value="Nucleotide-diphospho-sugar transferases"/>
    <property type="match status" value="1"/>
</dbReference>
<comment type="caution">
    <text evidence="3">The sequence shown here is derived from an EMBL/GenBank/DDBJ whole genome shotgun (WGS) entry which is preliminary data.</text>
</comment>
<name>A0A0D8FTH1_9ACTN</name>
<feature type="domain" description="Glycosyltransferase 2-like" evidence="2">
    <location>
        <begin position="439"/>
        <end position="604"/>
    </location>
</feature>
<protein>
    <submittedName>
        <fullName evidence="3">Putative glycosyltransferase CsbB</fullName>
        <ecNumber evidence="3">2.4.-.-</ecNumber>
    </submittedName>
</protein>
<feature type="transmembrane region" description="Helical" evidence="1">
    <location>
        <begin position="255"/>
        <end position="278"/>
    </location>
</feature>
<dbReference type="InterPro" id="IPR029044">
    <property type="entry name" value="Nucleotide-diphossugar_trans"/>
</dbReference>
<dbReference type="EC" id="2.4.-.-" evidence="3"/>
<feature type="transmembrane region" description="Helical" evidence="1">
    <location>
        <begin position="51"/>
        <end position="72"/>
    </location>
</feature>
<dbReference type="Pfam" id="PF13440">
    <property type="entry name" value="Polysacc_synt_3"/>
    <property type="match status" value="1"/>
</dbReference>
<keyword evidence="1" id="KW-0812">Transmembrane</keyword>
<keyword evidence="3" id="KW-0328">Glycosyltransferase</keyword>
<feature type="transmembrane region" description="Helical" evidence="1">
    <location>
        <begin position="92"/>
        <end position="117"/>
    </location>
</feature>
<feature type="transmembrane region" description="Helical" evidence="1">
    <location>
        <begin position="181"/>
        <end position="204"/>
    </location>
</feature>
<dbReference type="Pfam" id="PF00535">
    <property type="entry name" value="Glycos_transf_2"/>
    <property type="match status" value="1"/>
</dbReference>
<dbReference type="GeneID" id="78373695"/>
<keyword evidence="1" id="KW-1133">Transmembrane helix</keyword>
<proteinExistence type="predicted"/>
<dbReference type="InterPro" id="IPR001173">
    <property type="entry name" value="Glyco_trans_2-like"/>
</dbReference>
<feature type="transmembrane region" description="Helical" evidence="1">
    <location>
        <begin position="299"/>
        <end position="326"/>
    </location>
</feature>
<feature type="transmembrane region" description="Helical" evidence="1">
    <location>
        <begin position="216"/>
        <end position="235"/>
    </location>
</feature>
<sequence length="693" mass="74331">MFDKIRQFVTSSAFARGGLSFLIATLVVNLSNFVFHMVISRLLGPSDYGELGSLLNLMVIFTVPLGALQAAITHAEASRRQANKPGVNLSKLLGRTAFAGALGTIVIIAFGPVLASFLHLGSFWLVVVLALWLLPSVLGAVLQGVLIGRLRFGQVAIATLVGSVLGRLAFGIVFVELGGGVLAALFASVFGQLVLTGIVGGFLYREVFANRPGEVSGIELRGSVLAILALGGFWVLSSEDTVLARHFLSGHDAGIYAASATAGRIALFLPAAIATIAFPQFSVGRGRSEVARTALRWSLLATACIGFFGTVVLAVFPSLVIELLFGSSYLAGVDTLRLLAVEAGMLGVVSLLTFFHLARGVFQSLVPWIGVLVAVVGIVLFHASTTEIASVMVVATAVVLLVMLFDAANALLKDPLAPAVEIVAQPSTRVGDPADIDLSIVVPYYNPGSQLVGHLRAIERVLSASRLTFEVIAVSDGSTDQSTSEAMTCDPGVVRILQLARNCGKGYALRVGLAEARGRYLGFIDADGDIPAEQLLSFVEVISTMEPDIVAGSKRHPDSDVYYPAVRRVYSWGYQQLIWMLFHLKIRDTQTGIKVIRRQVLEAVLPLTVEKRFAFDLELFVVAHRLGFDNIVEVPVTIKRRFTSTISWRAVKGMILDTLGIFYCLHLLHYYDRRVVQVAVTPSVESPIAGGDL</sequence>
<feature type="transmembrane region" description="Helical" evidence="1">
    <location>
        <begin position="365"/>
        <end position="383"/>
    </location>
</feature>
<dbReference type="Gene3D" id="3.90.550.10">
    <property type="entry name" value="Spore Coat Polysaccharide Biosynthesis Protein SpsA, Chain A"/>
    <property type="match status" value="1"/>
</dbReference>
<dbReference type="PANTHER" id="PTHR10859">
    <property type="entry name" value="GLYCOSYL TRANSFERASE"/>
    <property type="match status" value="1"/>
</dbReference>
<dbReference type="STRING" id="1121877.FEAC_26980"/>
<feature type="transmembrane region" description="Helical" evidence="1">
    <location>
        <begin position="21"/>
        <end position="39"/>
    </location>
</feature>
<gene>
    <name evidence="3" type="primary">csbB</name>
    <name evidence="3" type="ORF">FEAC_26980</name>
</gene>
<dbReference type="RefSeq" id="WP_052566389.1">
    <property type="nucleotide sequence ID" value="NZ_JXUW01000036.1"/>
</dbReference>
<evidence type="ECO:0000313" key="4">
    <source>
        <dbReference type="Proteomes" id="UP000032336"/>
    </source>
</evidence>
<keyword evidence="3" id="KW-0808">Transferase</keyword>
<accession>A0A0D8FTH1</accession>
<dbReference type="EMBL" id="JXUW01000036">
    <property type="protein sequence ID" value="KJE75557.1"/>
    <property type="molecule type" value="Genomic_DNA"/>
</dbReference>
<dbReference type="PANTHER" id="PTHR10859:SF91">
    <property type="entry name" value="DOLICHYL-PHOSPHATE BETA-GLUCOSYLTRANSFERASE"/>
    <property type="match status" value="1"/>
</dbReference>
<dbReference type="Proteomes" id="UP000032336">
    <property type="component" value="Unassembled WGS sequence"/>
</dbReference>
<keyword evidence="4" id="KW-1185">Reference proteome</keyword>
<dbReference type="AlphaFoldDB" id="A0A0D8FTH1"/>
<organism evidence="3 4">
    <name type="scientific">Ferrimicrobium acidiphilum DSM 19497</name>
    <dbReference type="NCBI Taxonomy" id="1121877"/>
    <lineage>
        <taxon>Bacteria</taxon>
        <taxon>Bacillati</taxon>
        <taxon>Actinomycetota</taxon>
        <taxon>Acidimicrobiia</taxon>
        <taxon>Acidimicrobiales</taxon>
        <taxon>Acidimicrobiaceae</taxon>
        <taxon>Ferrimicrobium</taxon>
    </lineage>
</organism>
<feature type="transmembrane region" description="Helical" evidence="1">
    <location>
        <begin position="123"/>
        <end position="148"/>
    </location>
</feature>
<feature type="transmembrane region" description="Helical" evidence="1">
    <location>
        <begin position="338"/>
        <end position="358"/>
    </location>
</feature>